<evidence type="ECO:0000256" key="3">
    <source>
        <dbReference type="ARBA" id="ARBA00025745"/>
    </source>
</evidence>
<evidence type="ECO:0000256" key="1">
    <source>
        <dbReference type="ARBA" id="ARBA00019186"/>
    </source>
</evidence>
<keyword evidence="2 4" id="KW-0143">Chaperone</keyword>
<evidence type="ECO:0000256" key="2">
    <source>
        <dbReference type="ARBA" id="ARBA00023186"/>
    </source>
</evidence>
<dbReference type="PIRSF" id="PIRSF010044">
    <property type="entry name" value="UCP010044"/>
    <property type="match status" value="1"/>
</dbReference>
<dbReference type="Proteomes" id="UP000195602">
    <property type="component" value="Unassembled WGS sequence"/>
</dbReference>
<dbReference type="PANTHER" id="PTHR12970:SF1">
    <property type="entry name" value="PROTEASOME ASSEMBLY CHAPERONE 2"/>
    <property type="match status" value="1"/>
</dbReference>
<dbReference type="GO" id="GO:0043248">
    <property type="term" value="P:proteasome assembly"/>
    <property type="evidence" value="ECO:0007669"/>
    <property type="project" value="TreeGrafter"/>
</dbReference>
<sequence>MASAPPLDYDTIRGSSLIIPAVTIGNIPQLATDLLLHNLGFAKVAALPDHFLYPYVSGIDHLPSEKLPRGISLALEVFYSEKYNVTLLQQRSPIIAGMSKQHIQQVLLPFIAEASFTKIMVLASADAGLEEKRATMRLFSDTAIEEMITWMQISPRAEPDYLRSESLDSLPKDLDKYTEELISKIQPEGEDATKEPSIVASVLVSYVYEGDNTQDAFSMASAAAKVFGIGSAEWKIPVSWMGVYGDRPIPVALEEGLYG</sequence>
<dbReference type="GO" id="GO:0000502">
    <property type="term" value="C:proteasome complex"/>
    <property type="evidence" value="ECO:0007669"/>
    <property type="project" value="UniProtKB-KW"/>
</dbReference>
<accession>A0AA91Q1L6</accession>
<evidence type="ECO:0000313" key="6">
    <source>
        <dbReference type="Proteomes" id="UP000195602"/>
    </source>
</evidence>
<proteinExistence type="inferred from homology"/>
<dbReference type="EMBL" id="LYUB02000005">
    <property type="protein sequence ID" value="OVF09344.1"/>
    <property type="molecule type" value="Genomic_DNA"/>
</dbReference>
<evidence type="ECO:0000313" key="5">
    <source>
        <dbReference type="EMBL" id="OVF09344.1"/>
    </source>
</evidence>
<dbReference type="KEGG" id="clus:A9F13_05g01397"/>
<dbReference type="GO" id="GO:0005829">
    <property type="term" value="C:cytosol"/>
    <property type="evidence" value="ECO:0007669"/>
    <property type="project" value="TreeGrafter"/>
</dbReference>
<reference evidence="5 6" key="1">
    <citation type="submission" date="2017-04" db="EMBL/GenBank/DDBJ databases">
        <title>Draft genome of the yeast Clavispora lusitaniae type strain CBS 6936.</title>
        <authorList>
            <person name="Durrens P."/>
            <person name="Klopp C."/>
            <person name="Biteau N."/>
            <person name="Fitton-Ouhabi V."/>
            <person name="Dementhon K."/>
            <person name="Accoceberry I."/>
            <person name="Sherman D.J."/>
            <person name="Noel T."/>
        </authorList>
    </citation>
    <scope>NUCLEOTIDE SEQUENCE [LARGE SCALE GENOMIC DNA]</scope>
    <source>
        <strain evidence="5 6">CBS 6936</strain>
    </source>
</reference>
<name>A0AA91Q1L6_CLALS</name>
<dbReference type="InterPro" id="IPR016562">
    <property type="entry name" value="Proteasome_assmbl_chp_2_euk"/>
</dbReference>
<comment type="similarity">
    <text evidence="3 4">Belongs to the PSMG2 family.</text>
</comment>
<dbReference type="InterPro" id="IPR019151">
    <property type="entry name" value="Proteasome_assmbl_chaperone_2"/>
</dbReference>
<dbReference type="GO" id="GO:0005634">
    <property type="term" value="C:nucleus"/>
    <property type="evidence" value="ECO:0007669"/>
    <property type="project" value="TreeGrafter"/>
</dbReference>
<comment type="caution">
    <text evidence="5">The sequence shown here is derived from an EMBL/GenBank/DDBJ whole genome shotgun (WGS) entry which is preliminary data.</text>
</comment>
<dbReference type="Pfam" id="PF09754">
    <property type="entry name" value="PAC2"/>
    <property type="match status" value="1"/>
</dbReference>
<dbReference type="Gene3D" id="3.40.50.10900">
    <property type="entry name" value="PAC-like subunit"/>
    <property type="match status" value="2"/>
</dbReference>
<protein>
    <recommendedName>
        <fullName evidence="1 4">Proteasome assembly chaperone 2</fullName>
    </recommendedName>
</protein>
<keyword evidence="5" id="KW-0647">Proteasome</keyword>
<evidence type="ECO:0000256" key="4">
    <source>
        <dbReference type="PIRNR" id="PIRNR010044"/>
    </source>
</evidence>
<comment type="subunit">
    <text evidence="4">Component of the 20S proteasome chaperone.</text>
</comment>
<comment type="function">
    <text evidence="4">Involved in 20S proteasome assembly.</text>
</comment>
<dbReference type="AlphaFoldDB" id="A0AA91Q1L6"/>
<organism evidence="5 6">
    <name type="scientific">Clavispora lusitaniae</name>
    <name type="common">Candida lusitaniae</name>
    <dbReference type="NCBI Taxonomy" id="36911"/>
    <lineage>
        <taxon>Eukaryota</taxon>
        <taxon>Fungi</taxon>
        <taxon>Dikarya</taxon>
        <taxon>Ascomycota</taxon>
        <taxon>Saccharomycotina</taxon>
        <taxon>Pichiomycetes</taxon>
        <taxon>Metschnikowiaceae</taxon>
        <taxon>Clavispora</taxon>
    </lineage>
</organism>
<dbReference type="PANTHER" id="PTHR12970">
    <property type="entry name" value="PROTEASOME ASSEMBLY CHAPERONE 2"/>
    <property type="match status" value="1"/>
</dbReference>
<gene>
    <name evidence="5" type="ORF">A9F13_05g01397</name>
</gene>
<dbReference type="InterPro" id="IPR038389">
    <property type="entry name" value="PSMG2_sf"/>
</dbReference>